<feature type="transmembrane region" description="Helical" evidence="11">
    <location>
        <begin position="189"/>
        <end position="211"/>
    </location>
</feature>
<feature type="transmembrane region" description="Helical" evidence="11">
    <location>
        <begin position="6"/>
        <end position="31"/>
    </location>
</feature>
<gene>
    <name evidence="14" type="ORF">NtB2_00839</name>
</gene>
<dbReference type="NCBIfam" id="TIGR02141">
    <property type="entry name" value="modB_ABC"/>
    <property type="match status" value="1"/>
</dbReference>
<dbReference type="PANTHER" id="PTHR30183:SF3">
    <property type="entry name" value="MOLYBDENUM TRANSPORT SYSTEM PERMEASE PROTEIN MODB"/>
    <property type="match status" value="1"/>
</dbReference>
<evidence type="ECO:0000313" key="14">
    <source>
        <dbReference type="EMBL" id="GBG96715.1"/>
    </source>
</evidence>
<comment type="similarity">
    <text evidence="2 12">Belongs to the binding-protein-dependent transport system permease family. CysTW subfamily.</text>
</comment>
<feature type="transmembrane region" description="Helical" evidence="11">
    <location>
        <begin position="128"/>
        <end position="149"/>
    </location>
</feature>
<evidence type="ECO:0000259" key="13">
    <source>
        <dbReference type="PROSITE" id="PS50928"/>
    </source>
</evidence>
<keyword evidence="5 12" id="KW-0500">Molybdenum</keyword>
<evidence type="ECO:0000256" key="9">
    <source>
        <dbReference type="ARBA" id="ARBA00022989"/>
    </source>
</evidence>
<evidence type="ECO:0000256" key="7">
    <source>
        <dbReference type="ARBA" id="ARBA00022856"/>
    </source>
</evidence>
<evidence type="ECO:0000256" key="11">
    <source>
        <dbReference type="RuleBase" id="RU363032"/>
    </source>
</evidence>
<feature type="transmembrane region" description="Helical" evidence="11">
    <location>
        <begin position="43"/>
        <end position="63"/>
    </location>
</feature>
<keyword evidence="6 11" id="KW-0812">Transmembrane</keyword>
<keyword evidence="8" id="KW-0653">Protein transport</keyword>
<dbReference type="Pfam" id="PF00528">
    <property type="entry name" value="BPD_transp_1"/>
    <property type="match status" value="1"/>
</dbReference>
<keyword evidence="10 11" id="KW-0472">Membrane</keyword>
<comment type="function">
    <text evidence="12">Part of the binding-protein-dependent transport system for molybdenum; probably responsible for the translocation of the substrate across the membrane.</text>
</comment>
<organism evidence="14 15">
    <name type="scientific">Lactococcus termiticola</name>
    <dbReference type="NCBI Taxonomy" id="2169526"/>
    <lineage>
        <taxon>Bacteria</taxon>
        <taxon>Bacillati</taxon>
        <taxon>Bacillota</taxon>
        <taxon>Bacilli</taxon>
        <taxon>Lactobacillales</taxon>
        <taxon>Streptococcaceae</taxon>
        <taxon>Lactococcus</taxon>
    </lineage>
</organism>
<dbReference type="InterPro" id="IPR035906">
    <property type="entry name" value="MetI-like_sf"/>
</dbReference>
<dbReference type="Proteomes" id="UP000245021">
    <property type="component" value="Unassembled WGS sequence"/>
</dbReference>
<dbReference type="GO" id="GO:0015031">
    <property type="term" value="P:protein transport"/>
    <property type="evidence" value="ECO:0007669"/>
    <property type="project" value="UniProtKB-KW"/>
</dbReference>
<evidence type="ECO:0000256" key="12">
    <source>
        <dbReference type="RuleBase" id="RU365097"/>
    </source>
</evidence>
<dbReference type="InterPro" id="IPR000515">
    <property type="entry name" value="MetI-like"/>
</dbReference>
<dbReference type="Gene3D" id="1.10.3720.10">
    <property type="entry name" value="MetI-like"/>
    <property type="match status" value="1"/>
</dbReference>
<feature type="transmembrane region" description="Helical" evidence="11">
    <location>
        <begin position="75"/>
        <end position="100"/>
    </location>
</feature>
<dbReference type="PANTHER" id="PTHR30183">
    <property type="entry name" value="MOLYBDENUM TRANSPORT SYSTEM PERMEASE PROTEIN MODB"/>
    <property type="match status" value="1"/>
</dbReference>
<evidence type="ECO:0000313" key="15">
    <source>
        <dbReference type="Proteomes" id="UP000245021"/>
    </source>
</evidence>
<dbReference type="AlphaFoldDB" id="A0A2R5HH90"/>
<dbReference type="SUPFAM" id="SSF161098">
    <property type="entry name" value="MetI-like"/>
    <property type="match status" value="1"/>
</dbReference>
<evidence type="ECO:0000256" key="4">
    <source>
        <dbReference type="ARBA" id="ARBA00022475"/>
    </source>
</evidence>
<dbReference type="RefSeq" id="WP_109245688.1">
    <property type="nucleotide sequence ID" value="NZ_BFFO01000004.1"/>
</dbReference>
<keyword evidence="4 12" id="KW-1003">Cell membrane</keyword>
<keyword evidence="7" id="KW-0571">Peptide transport</keyword>
<feature type="domain" description="ABC transmembrane type-1" evidence="13">
    <location>
        <begin position="4"/>
        <end position="207"/>
    </location>
</feature>
<name>A0A2R5HH90_9LACT</name>
<keyword evidence="9 11" id="KW-1133">Transmembrane helix</keyword>
<evidence type="ECO:0000256" key="6">
    <source>
        <dbReference type="ARBA" id="ARBA00022692"/>
    </source>
</evidence>
<dbReference type="EMBL" id="BFFO01000004">
    <property type="protein sequence ID" value="GBG96715.1"/>
    <property type="molecule type" value="Genomic_DNA"/>
</dbReference>
<evidence type="ECO:0000256" key="8">
    <source>
        <dbReference type="ARBA" id="ARBA00022927"/>
    </source>
</evidence>
<evidence type="ECO:0000256" key="3">
    <source>
        <dbReference type="ARBA" id="ARBA00022448"/>
    </source>
</evidence>
<comment type="caution">
    <text evidence="14">The sequence shown here is derived from an EMBL/GenBank/DDBJ whole genome shotgun (WGS) entry which is preliminary data.</text>
</comment>
<dbReference type="GO" id="GO:0015833">
    <property type="term" value="P:peptide transport"/>
    <property type="evidence" value="ECO:0007669"/>
    <property type="project" value="UniProtKB-KW"/>
</dbReference>
<keyword evidence="3 11" id="KW-0813">Transport</keyword>
<dbReference type="OrthoDB" id="9795403at2"/>
<dbReference type="CDD" id="cd06261">
    <property type="entry name" value="TM_PBP2"/>
    <property type="match status" value="1"/>
</dbReference>
<evidence type="ECO:0000256" key="2">
    <source>
        <dbReference type="ARBA" id="ARBA00007069"/>
    </source>
</evidence>
<dbReference type="GO" id="GO:0015098">
    <property type="term" value="F:molybdate ion transmembrane transporter activity"/>
    <property type="evidence" value="ECO:0007669"/>
    <property type="project" value="UniProtKB-UniRule"/>
</dbReference>
<protein>
    <recommendedName>
        <fullName evidence="12">Molybdenum transport system permease</fullName>
    </recommendedName>
</protein>
<accession>A0A2R5HH90</accession>
<keyword evidence="15" id="KW-1185">Reference proteome</keyword>
<dbReference type="GO" id="GO:0005886">
    <property type="term" value="C:plasma membrane"/>
    <property type="evidence" value="ECO:0007669"/>
    <property type="project" value="UniProtKB-SubCell"/>
</dbReference>
<dbReference type="PROSITE" id="PS50928">
    <property type="entry name" value="ABC_TM1"/>
    <property type="match status" value="1"/>
</dbReference>
<comment type="subcellular location">
    <subcellularLocation>
        <location evidence="1 11">Cell membrane</location>
        <topology evidence="1 11">Multi-pass membrane protein</topology>
    </subcellularLocation>
</comment>
<dbReference type="InterPro" id="IPR011867">
    <property type="entry name" value="ModB_ABC"/>
</dbReference>
<sequence length="217" mass="23311">MTPIIHSLIVSSIATAIAFILMLPLAYLGAFKRYAGKWLVESLLLLPLVLPPTVVGLYLLQAFGHYGLLGQALNFFNLTIIFNLSGAVIASSIIILPLVYQGLKSAMAAVPKNLIDVAATLSASPFEVLFRVILPNCWPAVLASILLSFSRALGEFGASLMVAGYIPGKTDTIANAIYFAVQNGEDTRALQLSLVNVLFGLLVLSMIYALTNRRKIS</sequence>
<evidence type="ECO:0000256" key="10">
    <source>
        <dbReference type="ARBA" id="ARBA00023136"/>
    </source>
</evidence>
<evidence type="ECO:0000256" key="5">
    <source>
        <dbReference type="ARBA" id="ARBA00022505"/>
    </source>
</evidence>
<evidence type="ECO:0000256" key="1">
    <source>
        <dbReference type="ARBA" id="ARBA00004651"/>
    </source>
</evidence>
<proteinExistence type="inferred from homology"/>
<reference evidence="14 15" key="1">
    <citation type="journal article" date="2018" name="Genome Announc.">
        <title>Draft Genome Sequence of Lactococcus sp. Strain NtB2 (JCM 32569), Isolated from the Gut of the Higher Termite Nasutitermes takasagoensis.</title>
        <authorList>
            <person name="Noda S."/>
            <person name="Aihara C."/>
            <person name="Yuki M."/>
            <person name="Ohkuma M."/>
        </authorList>
    </citation>
    <scope>NUCLEOTIDE SEQUENCE [LARGE SCALE GENOMIC DNA]</scope>
    <source>
        <strain evidence="14 15">NtB2</strain>
    </source>
</reference>